<proteinExistence type="predicted"/>
<dbReference type="InterPro" id="IPR000250">
    <property type="entry name" value="Peptidase_G1"/>
</dbReference>
<gene>
    <name evidence="2" type="ORF">GMJLKIPL_0698</name>
</gene>
<comment type="caution">
    <text evidence="2">The sequence shown here is derived from an EMBL/GenBank/DDBJ whole genome shotgun (WGS) entry which is preliminary data.</text>
</comment>
<evidence type="ECO:0000313" key="2">
    <source>
        <dbReference type="EMBL" id="GJD98787.1"/>
    </source>
</evidence>
<sequence length="338" mass="35872">MIDHVGAGPETGSEEPAVYHHPLPPAGFDPSKARDVELQRYGLPAGPGFAAGAAAAFRRGFLAPPPDRPLRFVPAQRPVLALAAASAPARTNRIAAGRLPVHKSANWSGASLAPRGGRDFVSVMGRWTVPVVTGPAGGEERRSSTWIGLDGQGFYQDSSLPQIGTLQIWHPGPPPQAAYETWYQWWARGQTNAPEPLPLPVTGGDVVSAILTVLDPTTVRFNLKNETQGLMLQAFDATAPGPCRISGATAEWILERPSPLGSDGWHPYGLTAYAPFSFTECVAQSAGAAGGALQDHDLARARLIRMAEITAAARVRTISRPSLVPGRPQEVHLTYVGP</sequence>
<dbReference type="InterPro" id="IPR013320">
    <property type="entry name" value="ConA-like_dom_sf"/>
</dbReference>
<dbReference type="InterPro" id="IPR038656">
    <property type="entry name" value="Peptidase_G1_sf"/>
</dbReference>
<reference evidence="2" key="1">
    <citation type="journal article" date="2021" name="Front. Microbiol.">
        <title>Comprehensive Comparative Genomics and Phenotyping of Methylobacterium Species.</title>
        <authorList>
            <person name="Alessa O."/>
            <person name="Ogura Y."/>
            <person name="Fujitani Y."/>
            <person name="Takami H."/>
            <person name="Hayashi T."/>
            <person name="Sahin N."/>
            <person name="Tani A."/>
        </authorList>
    </citation>
    <scope>NUCLEOTIDE SEQUENCE</scope>
    <source>
        <strain evidence="2">DSM 17168</strain>
    </source>
</reference>
<dbReference type="RefSeq" id="WP_238233735.1">
    <property type="nucleotide sequence ID" value="NZ_BPQQ01000008.1"/>
</dbReference>
<dbReference type="PANTHER" id="PTHR37536">
    <property type="entry name" value="PUTATIVE (AFU_ORTHOLOGUE AFUA_3G02970)-RELATED"/>
    <property type="match status" value="1"/>
</dbReference>
<dbReference type="Proteomes" id="UP001055153">
    <property type="component" value="Unassembled WGS sequence"/>
</dbReference>
<dbReference type="SUPFAM" id="SSF49899">
    <property type="entry name" value="Concanavalin A-like lectins/glucanases"/>
    <property type="match status" value="1"/>
</dbReference>
<name>A0ABQ4SAH8_9HYPH</name>
<dbReference type="PANTHER" id="PTHR37536:SF1">
    <property type="entry name" value="ASPERGILLOPEPSIN, PUTAITVE (AFU_ORTHOLOGUE AFUA_7G01200)"/>
    <property type="match status" value="1"/>
</dbReference>
<dbReference type="Gene3D" id="2.60.120.700">
    <property type="entry name" value="Peptidase G1"/>
    <property type="match status" value="1"/>
</dbReference>
<feature type="region of interest" description="Disordered" evidence="1">
    <location>
        <begin position="1"/>
        <end position="28"/>
    </location>
</feature>
<evidence type="ECO:0000313" key="3">
    <source>
        <dbReference type="Proteomes" id="UP001055153"/>
    </source>
</evidence>
<evidence type="ECO:0000256" key="1">
    <source>
        <dbReference type="SAM" id="MobiDB-lite"/>
    </source>
</evidence>
<evidence type="ECO:0008006" key="4">
    <source>
        <dbReference type="Google" id="ProtNLM"/>
    </source>
</evidence>
<dbReference type="EMBL" id="BPQQ01000008">
    <property type="protein sequence ID" value="GJD98787.1"/>
    <property type="molecule type" value="Genomic_DNA"/>
</dbReference>
<dbReference type="Pfam" id="PF01828">
    <property type="entry name" value="Peptidase_A4"/>
    <property type="match status" value="1"/>
</dbReference>
<protein>
    <recommendedName>
        <fullName evidence="4">Peptidase A4 family protein</fullName>
    </recommendedName>
</protein>
<dbReference type="CDD" id="cd13426">
    <property type="entry name" value="Peptidase_G1"/>
    <property type="match status" value="1"/>
</dbReference>
<accession>A0ABQ4SAH8</accession>
<keyword evidence="3" id="KW-1185">Reference proteome</keyword>
<organism evidence="2 3">
    <name type="scientific">Methylobacterium isbiliense</name>
    <dbReference type="NCBI Taxonomy" id="315478"/>
    <lineage>
        <taxon>Bacteria</taxon>
        <taxon>Pseudomonadati</taxon>
        <taxon>Pseudomonadota</taxon>
        <taxon>Alphaproteobacteria</taxon>
        <taxon>Hyphomicrobiales</taxon>
        <taxon>Methylobacteriaceae</taxon>
        <taxon>Methylobacterium</taxon>
    </lineage>
</organism>
<reference evidence="2" key="2">
    <citation type="submission" date="2021-08" db="EMBL/GenBank/DDBJ databases">
        <authorList>
            <person name="Tani A."/>
            <person name="Ola A."/>
            <person name="Ogura Y."/>
            <person name="Katsura K."/>
            <person name="Hayashi T."/>
        </authorList>
    </citation>
    <scope>NUCLEOTIDE SEQUENCE</scope>
    <source>
        <strain evidence="2">DSM 17168</strain>
    </source>
</reference>